<keyword evidence="8" id="KW-1185">Reference proteome</keyword>
<dbReference type="GO" id="GO:0020037">
    <property type="term" value="F:heme binding"/>
    <property type="evidence" value="ECO:0007669"/>
    <property type="project" value="UniProtKB-UniRule"/>
</dbReference>
<dbReference type="Pfam" id="PF00173">
    <property type="entry name" value="Cyt-b5"/>
    <property type="match status" value="1"/>
</dbReference>
<dbReference type="Gene3D" id="3.10.120.10">
    <property type="entry name" value="Cytochrome b5-like heme/steroid binding domain"/>
    <property type="match status" value="1"/>
</dbReference>
<feature type="compositionally biased region" description="Basic and acidic residues" evidence="5">
    <location>
        <begin position="18"/>
        <end position="30"/>
    </location>
</feature>
<name>A0A8H2ZJT9_9SACH</name>
<evidence type="ECO:0000256" key="5">
    <source>
        <dbReference type="SAM" id="MobiDB-lite"/>
    </source>
</evidence>
<dbReference type="GeneID" id="64859975"/>
<dbReference type="SMART" id="SM01117">
    <property type="entry name" value="Cyt-b5"/>
    <property type="match status" value="1"/>
</dbReference>
<dbReference type="EMBL" id="CAEFZW010000012">
    <property type="protein sequence ID" value="CAB4256877.1"/>
    <property type="molecule type" value="Genomic_DNA"/>
</dbReference>
<organism evidence="7 8">
    <name type="scientific">Maudiozyma barnettii</name>
    <dbReference type="NCBI Taxonomy" id="61262"/>
    <lineage>
        <taxon>Eukaryota</taxon>
        <taxon>Fungi</taxon>
        <taxon>Dikarya</taxon>
        <taxon>Ascomycota</taxon>
        <taxon>Saccharomycotina</taxon>
        <taxon>Saccharomycetes</taxon>
        <taxon>Saccharomycetales</taxon>
        <taxon>Saccharomycetaceae</taxon>
        <taxon>Maudiozyma</taxon>
    </lineage>
</organism>
<feature type="compositionally biased region" description="Basic and acidic residues" evidence="5">
    <location>
        <begin position="44"/>
        <end position="60"/>
    </location>
</feature>
<protein>
    <recommendedName>
        <fullName evidence="6">Cytochrome b5 heme-binding domain-containing protein</fullName>
    </recommendedName>
</protein>
<keyword evidence="2 4" id="KW-0479">Metal-binding</keyword>
<keyword evidence="3 4" id="KW-0408">Iron</keyword>
<reference evidence="7 8" key="1">
    <citation type="submission" date="2020-05" db="EMBL/GenBank/DDBJ databases">
        <authorList>
            <person name="Casaregola S."/>
            <person name="Devillers H."/>
            <person name="Grondin C."/>
        </authorList>
    </citation>
    <scope>NUCLEOTIDE SEQUENCE [LARGE SCALE GENOMIC DNA]</scope>
    <source>
        <strain evidence="7 8">CLIB 1767</strain>
    </source>
</reference>
<dbReference type="PANTHER" id="PTHR46237:SF1">
    <property type="entry name" value="CYTOCHROME B5 REDUCTASE 4"/>
    <property type="match status" value="1"/>
</dbReference>
<dbReference type="Proteomes" id="UP000644660">
    <property type="component" value="Unassembled WGS sequence"/>
</dbReference>
<dbReference type="PROSITE" id="PS00191">
    <property type="entry name" value="CYTOCHROME_B5_1"/>
    <property type="match status" value="1"/>
</dbReference>
<dbReference type="InterPro" id="IPR001199">
    <property type="entry name" value="Cyt_B5-like_heme/steroid-bd"/>
</dbReference>
<dbReference type="GO" id="GO:0046872">
    <property type="term" value="F:metal ion binding"/>
    <property type="evidence" value="ECO:0007669"/>
    <property type="project" value="UniProtKB-UniRule"/>
</dbReference>
<accession>A0A8H2ZJT9</accession>
<evidence type="ECO:0000256" key="2">
    <source>
        <dbReference type="ARBA" id="ARBA00022723"/>
    </source>
</evidence>
<keyword evidence="1 4" id="KW-0349">Heme</keyword>
<feature type="compositionally biased region" description="Polar residues" evidence="5">
    <location>
        <begin position="1"/>
        <end position="10"/>
    </location>
</feature>
<evidence type="ECO:0000256" key="1">
    <source>
        <dbReference type="ARBA" id="ARBA00022617"/>
    </source>
</evidence>
<evidence type="ECO:0000313" key="7">
    <source>
        <dbReference type="EMBL" id="CAB4256877.1"/>
    </source>
</evidence>
<dbReference type="GO" id="GO:0005737">
    <property type="term" value="C:cytoplasm"/>
    <property type="evidence" value="ECO:0007669"/>
    <property type="project" value="TreeGrafter"/>
</dbReference>
<dbReference type="InterPro" id="IPR036400">
    <property type="entry name" value="Cyt_B5-like_heme/steroid_sf"/>
</dbReference>
<feature type="compositionally biased region" description="Gly residues" evidence="5">
    <location>
        <begin position="76"/>
        <end position="85"/>
    </location>
</feature>
<dbReference type="AlphaFoldDB" id="A0A8H2ZJT9"/>
<evidence type="ECO:0000313" key="8">
    <source>
        <dbReference type="Proteomes" id="UP000644660"/>
    </source>
</evidence>
<comment type="similarity">
    <text evidence="4">Belongs to the cytochrome b5 family.</text>
</comment>
<sequence>MSQNSETQVPKINVSLEENSKGHEQDEQIKPRQTRFKIPTIQNSRDDMYRQQQQRQKDKQPVIIQQQPGCSTLGRPKGGGLARMGGGERQKVRLAPGHSALDWSELNKKVLQDKSRSNELLYGLRTLFEDKDQLAILERINSENMDTVLKLYRFNIPCHLLHPPLRINEQLLRLHQKNEREFWTVIHGNVYCVGSYMEFHPGGSEILVHYGEKFVDVGFWFNKFHRWVNYEKLLQNCYIGKFVKDK</sequence>
<dbReference type="InterPro" id="IPR051872">
    <property type="entry name" value="Cytochrome_b5/Flavoprotein_Rdt"/>
</dbReference>
<comment type="caution">
    <text evidence="7">The sequence shown here is derived from an EMBL/GenBank/DDBJ whole genome shotgun (WGS) entry which is preliminary data.</text>
</comment>
<dbReference type="InterPro" id="IPR018506">
    <property type="entry name" value="Cyt_B5_heme-BS"/>
</dbReference>
<dbReference type="RefSeq" id="XP_041408721.1">
    <property type="nucleotide sequence ID" value="XM_041552787.1"/>
</dbReference>
<evidence type="ECO:0000259" key="6">
    <source>
        <dbReference type="PROSITE" id="PS50255"/>
    </source>
</evidence>
<proteinExistence type="inferred from homology"/>
<dbReference type="GO" id="GO:0004128">
    <property type="term" value="F:cytochrome-b5 reductase activity, acting on NAD(P)H"/>
    <property type="evidence" value="ECO:0007669"/>
    <property type="project" value="TreeGrafter"/>
</dbReference>
<dbReference type="SUPFAM" id="SSF55856">
    <property type="entry name" value="Cytochrome b5-like heme/steroid binding domain"/>
    <property type="match status" value="1"/>
</dbReference>
<dbReference type="PANTHER" id="PTHR46237">
    <property type="entry name" value="CYTOCHROME B5 REDUCTASE 4 FAMILY MEMBER"/>
    <property type="match status" value="1"/>
</dbReference>
<feature type="domain" description="Cytochrome b5 heme-binding" evidence="6">
    <location>
        <begin position="164"/>
        <end position="243"/>
    </location>
</feature>
<dbReference type="PROSITE" id="PS50255">
    <property type="entry name" value="CYTOCHROME_B5_2"/>
    <property type="match status" value="1"/>
</dbReference>
<evidence type="ECO:0000256" key="3">
    <source>
        <dbReference type="ARBA" id="ARBA00023004"/>
    </source>
</evidence>
<evidence type="ECO:0000256" key="4">
    <source>
        <dbReference type="RuleBase" id="RU362121"/>
    </source>
</evidence>
<gene>
    <name evidence="7" type="ORF">KABA2_12S01232</name>
</gene>
<feature type="region of interest" description="Disordered" evidence="5">
    <location>
        <begin position="1"/>
        <end position="85"/>
    </location>
</feature>